<dbReference type="EC" id="2.4.1.21" evidence="8"/>
<dbReference type="NCBIfam" id="NF001899">
    <property type="entry name" value="PRK00654.1-2"/>
    <property type="match status" value="1"/>
</dbReference>
<dbReference type="GO" id="GO:0005978">
    <property type="term" value="P:glycogen biosynthetic process"/>
    <property type="evidence" value="ECO:0007669"/>
    <property type="project" value="UniProtKB-UniRule"/>
</dbReference>
<dbReference type="Gene3D" id="3.40.50.2000">
    <property type="entry name" value="Glycogen Phosphorylase B"/>
    <property type="match status" value="2"/>
</dbReference>
<feature type="domain" description="Starch synthase catalytic" evidence="10">
    <location>
        <begin position="2"/>
        <end position="242"/>
    </location>
</feature>
<dbReference type="GO" id="GO:0009011">
    <property type="term" value="F:alpha-1,4-glucan glucosyltransferase (ADP-glucose donor) activity"/>
    <property type="evidence" value="ECO:0007669"/>
    <property type="project" value="UniProtKB-UniRule"/>
</dbReference>
<dbReference type="Pfam" id="PF08323">
    <property type="entry name" value="Glyco_transf_5"/>
    <property type="match status" value="1"/>
</dbReference>
<keyword evidence="12" id="KW-1185">Reference proteome</keyword>
<keyword evidence="7 8" id="KW-0320">Glycogen biosynthesis</keyword>
<dbReference type="PANTHER" id="PTHR45825">
    <property type="entry name" value="GRANULE-BOUND STARCH SYNTHASE 1, CHLOROPLASTIC/AMYLOPLASTIC"/>
    <property type="match status" value="1"/>
</dbReference>
<comment type="catalytic activity">
    <reaction evidence="1 8">
        <text>[(1-&gt;4)-alpha-D-glucosyl](n) + ADP-alpha-D-glucose = [(1-&gt;4)-alpha-D-glucosyl](n+1) + ADP + H(+)</text>
        <dbReference type="Rhea" id="RHEA:18189"/>
        <dbReference type="Rhea" id="RHEA-COMP:9584"/>
        <dbReference type="Rhea" id="RHEA-COMP:9587"/>
        <dbReference type="ChEBI" id="CHEBI:15378"/>
        <dbReference type="ChEBI" id="CHEBI:15444"/>
        <dbReference type="ChEBI" id="CHEBI:57498"/>
        <dbReference type="ChEBI" id="CHEBI:456216"/>
        <dbReference type="EC" id="2.4.1.21"/>
    </reaction>
</comment>
<name>A0A7X1E6U5_9BACT</name>
<organism evidence="11 12">
    <name type="scientific">Pelagicoccus albus</name>
    <dbReference type="NCBI Taxonomy" id="415222"/>
    <lineage>
        <taxon>Bacteria</taxon>
        <taxon>Pseudomonadati</taxon>
        <taxon>Verrucomicrobiota</taxon>
        <taxon>Opitutia</taxon>
        <taxon>Puniceicoccales</taxon>
        <taxon>Pelagicoccaceae</taxon>
        <taxon>Pelagicoccus</taxon>
    </lineage>
</organism>
<dbReference type="PANTHER" id="PTHR45825:SF11">
    <property type="entry name" value="ALPHA AMYLASE DOMAIN-CONTAINING PROTEIN"/>
    <property type="match status" value="1"/>
</dbReference>
<evidence type="ECO:0000259" key="9">
    <source>
        <dbReference type="Pfam" id="PF00534"/>
    </source>
</evidence>
<dbReference type="InterPro" id="IPR013534">
    <property type="entry name" value="Starch_synth_cat_dom"/>
</dbReference>
<feature type="binding site" evidence="8">
    <location>
        <position position="15"/>
    </location>
    <ligand>
        <name>ADP-alpha-D-glucose</name>
        <dbReference type="ChEBI" id="CHEBI:57498"/>
    </ligand>
</feature>
<dbReference type="GO" id="GO:0004373">
    <property type="term" value="F:alpha-1,4-glucan glucosyltransferase (UDP-glucose donor) activity"/>
    <property type="evidence" value="ECO:0007669"/>
    <property type="project" value="InterPro"/>
</dbReference>
<comment type="caution">
    <text evidence="11">The sequence shown here is derived from an EMBL/GenBank/DDBJ whole genome shotgun (WGS) entry which is preliminary data.</text>
</comment>
<evidence type="ECO:0000313" key="12">
    <source>
        <dbReference type="Proteomes" id="UP000526501"/>
    </source>
</evidence>
<dbReference type="InterPro" id="IPR011835">
    <property type="entry name" value="GS/SS"/>
</dbReference>
<evidence type="ECO:0000256" key="8">
    <source>
        <dbReference type="HAMAP-Rule" id="MF_00484"/>
    </source>
</evidence>
<reference evidence="11 12" key="1">
    <citation type="submission" date="2020-07" db="EMBL/GenBank/DDBJ databases">
        <authorList>
            <person name="Feng X."/>
        </authorList>
    </citation>
    <scope>NUCLEOTIDE SEQUENCE [LARGE SCALE GENOMIC DNA]</scope>
    <source>
        <strain evidence="11 12">JCM23202</strain>
    </source>
</reference>
<dbReference type="Pfam" id="PF00534">
    <property type="entry name" value="Glycos_transf_1"/>
    <property type="match status" value="1"/>
</dbReference>
<evidence type="ECO:0000259" key="10">
    <source>
        <dbReference type="Pfam" id="PF08323"/>
    </source>
</evidence>
<keyword evidence="5 8" id="KW-0328">Glycosyltransferase</keyword>
<gene>
    <name evidence="8 11" type="primary">glgA</name>
    <name evidence="11" type="ORF">H5P27_01070</name>
</gene>
<feature type="domain" description="Glycosyl transferase family 1" evidence="9">
    <location>
        <begin position="289"/>
        <end position="441"/>
    </location>
</feature>
<evidence type="ECO:0000313" key="11">
    <source>
        <dbReference type="EMBL" id="MBC2604639.1"/>
    </source>
</evidence>
<dbReference type="CDD" id="cd03791">
    <property type="entry name" value="GT5_Glycogen_synthase_DULL1-like"/>
    <property type="match status" value="1"/>
</dbReference>
<protein>
    <recommendedName>
        <fullName evidence="8">Glycogen synthase</fullName>
        <ecNumber evidence="8">2.4.1.21</ecNumber>
    </recommendedName>
    <alternativeName>
        <fullName evidence="8">Starch [bacterial glycogen] synthase</fullName>
    </alternativeName>
</protein>
<accession>A0A7X1E6U5</accession>
<dbReference type="SUPFAM" id="SSF53756">
    <property type="entry name" value="UDP-Glycosyltransferase/glycogen phosphorylase"/>
    <property type="match status" value="1"/>
</dbReference>
<evidence type="ECO:0000256" key="2">
    <source>
        <dbReference type="ARBA" id="ARBA00002764"/>
    </source>
</evidence>
<evidence type="ECO:0000256" key="4">
    <source>
        <dbReference type="ARBA" id="ARBA00010281"/>
    </source>
</evidence>
<comment type="function">
    <text evidence="2 8">Synthesizes alpha-1,4-glucan chains using ADP-glucose.</text>
</comment>
<evidence type="ECO:0000256" key="7">
    <source>
        <dbReference type="ARBA" id="ARBA00023056"/>
    </source>
</evidence>
<evidence type="ECO:0000256" key="1">
    <source>
        <dbReference type="ARBA" id="ARBA00001478"/>
    </source>
</evidence>
<dbReference type="Proteomes" id="UP000526501">
    <property type="component" value="Unassembled WGS sequence"/>
</dbReference>
<sequence length="482" mass="54755">MKIVHAASEMFPYVKTGGLADVCGSLFKSLASVGHDVSFFLPGYRKIIESKEFESAKLKVVLQVELGEQFLRGEVWAISLGKRQTLYIIRRDEFYDRANLYGTRERDYDDNDRRFIYFSKAVVQAMRLLEIKADILHCHDWQTGLLPLFLRMTEQETGRSLALKTFFSIHNLAFQGLFPRSSFKLTNLSPEFNAIDGLEFYEQISMIKGGIFFSDKVMTVSPNYAREILTSEFGCGLEGALKVREDDLVGIANGIDMDVWNPKKDPYLLNHYSVNDLSGKELCQENLLKKVGLKKGEGPVYGMVARLTEQKGVDLLLKRMNFFVKNDCRLVVLGKGDPTYEKALRRWAKSHPEHIAICVLLDEEMSHLIEAGSDFFIMPSIFEPCGLNQMYSQRYGTLPLVSGVGGLKDTVIDVVSDPENGTGVVFEPNDLAFKQGLEDSLELFADKKAFDHTVLRAMRRDFSWKRVTSEYEALYQDSVYSD</sequence>
<proteinExistence type="inferred from homology"/>
<evidence type="ECO:0000256" key="5">
    <source>
        <dbReference type="ARBA" id="ARBA00022676"/>
    </source>
</evidence>
<comment type="pathway">
    <text evidence="3 8">Glycan biosynthesis; glycogen biosynthesis.</text>
</comment>
<dbReference type="UniPathway" id="UPA00164"/>
<dbReference type="NCBIfam" id="TIGR02095">
    <property type="entry name" value="glgA"/>
    <property type="match status" value="1"/>
</dbReference>
<evidence type="ECO:0000256" key="6">
    <source>
        <dbReference type="ARBA" id="ARBA00022679"/>
    </source>
</evidence>
<dbReference type="AlphaFoldDB" id="A0A7X1E6U5"/>
<dbReference type="RefSeq" id="WP_185658530.1">
    <property type="nucleotide sequence ID" value="NZ_CAWPOO010000001.1"/>
</dbReference>
<comment type="similarity">
    <text evidence="4 8">Belongs to the glycosyltransferase 1 family. Bacterial/plant glycogen synthase subfamily.</text>
</comment>
<dbReference type="EMBL" id="JACHVC010000001">
    <property type="protein sequence ID" value="MBC2604639.1"/>
    <property type="molecule type" value="Genomic_DNA"/>
</dbReference>
<dbReference type="InterPro" id="IPR001296">
    <property type="entry name" value="Glyco_trans_1"/>
</dbReference>
<evidence type="ECO:0000256" key="3">
    <source>
        <dbReference type="ARBA" id="ARBA00004964"/>
    </source>
</evidence>
<dbReference type="HAMAP" id="MF_00484">
    <property type="entry name" value="Glycogen_synth"/>
    <property type="match status" value="1"/>
</dbReference>
<keyword evidence="6 8" id="KW-0808">Transferase</keyword>